<proteinExistence type="predicted"/>
<evidence type="ECO:0000313" key="1">
    <source>
        <dbReference type="EnsemblPlants" id="KQL07109"/>
    </source>
</evidence>
<dbReference type="Proteomes" id="UP000004995">
    <property type="component" value="Unassembled WGS sequence"/>
</dbReference>
<accession>K3XNZ8</accession>
<dbReference type="Gramene" id="KQL07109">
    <property type="protein sequence ID" value="KQL07109"/>
    <property type="gene ID" value="SETIT_003621mg"/>
</dbReference>
<keyword evidence="2" id="KW-1185">Reference proteome</keyword>
<name>K3XNZ8_SETIT</name>
<reference evidence="1" key="2">
    <citation type="submission" date="2018-08" db="UniProtKB">
        <authorList>
            <consortium name="EnsemblPlants"/>
        </authorList>
    </citation>
    <scope>IDENTIFICATION</scope>
    <source>
        <strain evidence="1">Yugu1</strain>
    </source>
</reference>
<organism evidence="1 2">
    <name type="scientific">Setaria italica</name>
    <name type="common">Foxtail millet</name>
    <name type="synonym">Panicum italicum</name>
    <dbReference type="NCBI Taxonomy" id="4555"/>
    <lineage>
        <taxon>Eukaryota</taxon>
        <taxon>Viridiplantae</taxon>
        <taxon>Streptophyta</taxon>
        <taxon>Embryophyta</taxon>
        <taxon>Tracheophyta</taxon>
        <taxon>Spermatophyta</taxon>
        <taxon>Magnoliopsida</taxon>
        <taxon>Liliopsida</taxon>
        <taxon>Poales</taxon>
        <taxon>Poaceae</taxon>
        <taxon>PACMAD clade</taxon>
        <taxon>Panicoideae</taxon>
        <taxon>Panicodae</taxon>
        <taxon>Paniceae</taxon>
        <taxon>Cenchrinae</taxon>
        <taxon>Setaria</taxon>
    </lineage>
</organism>
<sequence length="71" mass="7935">MISDLNDRTVYSCRFVTCVLLPARVVNYQSFSLEQKKASSICVVKVDATPRCLFVARLCAGRAIEGTLFFL</sequence>
<reference evidence="2" key="1">
    <citation type="journal article" date="2012" name="Nat. Biotechnol.">
        <title>Reference genome sequence of the model plant Setaria.</title>
        <authorList>
            <person name="Bennetzen J.L."/>
            <person name="Schmutz J."/>
            <person name="Wang H."/>
            <person name="Percifield R."/>
            <person name="Hawkins J."/>
            <person name="Pontaroli A.C."/>
            <person name="Estep M."/>
            <person name="Feng L."/>
            <person name="Vaughn J.N."/>
            <person name="Grimwood J."/>
            <person name="Jenkins J."/>
            <person name="Barry K."/>
            <person name="Lindquist E."/>
            <person name="Hellsten U."/>
            <person name="Deshpande S."/>
            <person name="Wang X."/>
            <person name="Wu X."/>
            <person name="Mitros T."/>
            <person name="Triplett J."/>
            <person name="Yang X."/>
            <person name="Ye C.Y."/>
            <person name="Mauro-Herrera M."/>
            <person name="Wang L."/>
            <person name="Li P."/>
            <person name="Sharma M."/>
            <person name="Sharma R."/>
            <person name="Ronald P.C."/>
            <person name="Panaud O."/>
            <person name="Kellogg E.A."/>
            <person name="Brutnell T.P."/>
            <person name="Doust A.N."/>
            <person name="Tuskan G.A."/>
            <person name="Rokhsar D."/>
            <person name="Devos K.M."/>
        </authorList>
    </citation>
    <scope>NUCLEOTIDE SEQUENCE [LARGE SCALE GENOMIC DNA]</scope>
    <source>
        <strain evidence="2">cv. Yugu1</strain>
    </source>
</reference>
<dbReference type="EMBL" id="AGNK02003319">
    <property type="status" value="NOT_ANNOTATED_CDS"/>
    <property type="molecule type" value="Genomic_DNA"/>
</dbReference>
<protein>
    <submittedName>
        <fullName evidence="1">Uncharacterized protein</fullName>
    </submittedName>
</protein>
<dbReference type="InParanoid" id="K3XNZ8"/>
<dbReference type="EnsemblPlants" id="KQL07109">
    <property type="protein sequence ID" value="KQL07109"/>
    <property type="gene ID" value="SETIT_003621mg"/>
</dbReference>
<dbReference type="HOGENOM" id="CLU_2744847_0_0_1"/>
<dbReference type="AlphaFoldDB" id="K3XNZ8"/>
<evidence type="ECO:0000313" key="2">
    <source>
        <dbReference type="Proteomes" id="UP000004995"/>
    </source>
</evidence>